<organism evidence="2 3">
    <name type="scientific">Cymbomonas tetramitiformis</name>
    <dbReference type="NCBI Taxonomy" id="36881"/>
    <lineage>
        <taxon>Eukaryota</taxon>
        <taxon>Viridiplantae</taxon>
        <taxon>Chlorophyta</taxon>
        <taxon>Pyramimonadophyceae</taxon>
        <taxon>Pyramimonadales</taxon>
        <taxon>Pyramimonadaceae</taxon>
        <taxon>Cymbomonas</taxon>
    </lineage>
</organism>
<protein>
    <submittedName>
        <fullName evidence="2">Uncharacterized protein</fullName>
    </submittedName>
</protein>
<dbReference type="InterPro" id="IPR018247">
    <property type="entry name" value="EF_Hand_1_Ca_BS"/>
</dbReference>
<name>A0AAE0F299_9CHLO</name>
<comment type="caution">
    <text evidence="2">The sequence shown here is derived from an EMBL/GenBank/DDBJ whole genome shotgun (WGS) entry which is preliminary data.</text>
</comment>
<dbReference type="PANTHER" id="PTHR11319">
    <property type="entry name" value="G PROTEIN-COUPLED RECEPTOR-RELATED"/>
    <property type="match status" value="1"/>
</dbReference>
<dbReference type="EMBL" id="LGRX02027320">
    <property type="protein sequence ID" value="KAK3249441.1"/>
    <property type="molecule type" value="Genomic_DNA"/>
</dbReference>
<keyword evidence="3" id="KW-1185">Reference proteome</keyword>
<feature type="region of interest" description="Disordered" evidence="1">
    <location>
        <begin position="46"/>
        <end position="65"/>
    </location>
</feature>
<dbReference type="SMART" id="SM00710">
    <property type="entry name" value="PbH1"/>
    <property type="match status" value="14"/>
</dbReference>
<evidence type="ECO:0000313" key="3">
    <source>
        <dbReference type="Proteomes" id="UP001190700"/>
    </source>
</evidence>
<dbReference type="PROSITE" id="PS00018">
    <property type="entry name" value="EF_HAND_1"/>
    <property type="match status" value="1"/>
</dbReference>
<accession>A0AAE0F299</accession>
<reference evidence="2 3" key="1">
    <citation type="journal article" date="2015" name="Genome Biol. Evol.">
        <title>Comparative Genomics of a Bacterivorous Green Alga Reveals Evolutionary Causalities and Consequences of Phago-Mixotrophic Mode of Nutrition.</title>
        <authorList>
            <person name="Burns J.A."/>
            <person name="Paasch A."/>
            <person name="Narechania A."/>
            <person name="Kim E."/>
        </authorList>
    </citation>
    <scope>NUCLEOTIDE SEQUENCE [LARGE SCALE GENOMIC DNA]</scope>
    <source>
        <strain evidence="2 3">PLY_AMNH</strain>
    </source>
</reference>
<sequence>MDMDMDGCISAVEYDAFLLRDPQSHGGGLSSYVGPEALQMQYVSKAPETRSQSPEVQTRASKLQTAKGTITSANVTSLRGVKEVMTFSRNAREASTGARRKSPGSRRLYDDGEAGELFISSYVEGSGNNKVLQLFNPSCTVAALDEYALLKTINGGEVDTLQLAGTLGPGEIYNMCDANMETTCDLQVGFISHNGDDGMALTRHGIVVDVLGVLGERVKWDVAGVRQATKDHTLVRKATVSQGTTDWAASAGTNYQDSEWTVYAKDTLDFLLCHTATSVNSSSPQAAGVQLAEAVSAYYVDSIQLSSSAALEEALPVVERALAITGDTVQGAGQHAIDAQGLSGILILRGGGNVTLTNVALVNGSAAFGAAAWVGAATRLALLRCHVANHRTDNEGTIYAAEGSAVVYLTDTFFESNSAAKGGSVLYAMLSNSSVELSNSRLEGNEGSALQFSGCGTVAISTCDLSRNEAAGNGAAVAWSECEAGGALTLVDSYFGLNRAAGYGGALNLFQFADGAVDIVRSAFIDNVATAVACEGTSDVCVEGSGGAVGSAGCSGGRIHVEASLLRNNSAEGRFGNGGAVQVVDGLNRLNLVESVLIANVADRNGGGVYLRGETVVEVWNTTIRGCTASFGHQEEDTDDPSGGGGIYMYSAIRLSIAGHSQLTENRGLLGGGVYVDFTIDVVTIEDTVLSSNVAGRSNWDVEQDHIHKLGGAVYCQGGALVIAGSRFENNTAGDSDNLNLGGAVHHEDGVLNISQTEFTGNALVGNHESKGTALYAGDGTMTLAEVWVTRHGACSSDSCAPWDGDWAGAIVLIYAEVSLRDCEFSQNTLGAMMLQQTSGAVTGMSFHDNSARAKDESEHPWTSGAALLSRWANTTVTHSRFEGNVAVSGGAVYAYGSNLAVEHCAFLQNNADFGGAIAMTKDLTGYDAGGYFFLHIEDSAFEGNLASDDGANGNGGAVMVEQSNQDGVYMTVTIVRTYFSRNYASSNGGAFWLGGTVPSIVDCRVISNRAEVQGGGGVLWNIGDGDAFLGGSKLSNNTAVYAGGIAVGPSITITDGTLIANNSAHDAGGVAMREDEYRVVLEGRSKVTGNTAESNGGGMNAGSYSSAIIMVRNGTEVSFNQAVTGGGIYASSNASLLIQDSRVRANVAWGSGGGVHVSSGGRMFASNGTSISDNMAVGGSGGGLFVDASSVEMSACEVMGNMVDGGDGGGLFGIEADVDVLCGTKISNNTAWRFGGGVYLANGSIALRGESRLDGNTAGVFGGGAYFKESDVLISEGTVLTENIAKYEGASVSAETCQVEVWNASLRGSSTRGLGGGMLASNGSVLTMQQTNVTNCNADLGGALAILNSIAHVEACRLEDNRVTEQVRGRRSSTGDACRVYHGALLVAQAEMVIAGIDQ</sequence>
<proteinExistence type="predicted"/>
<gene>
    <name evidence="2" type="ORF">CYMTET_41128</name>
</gene>
<evidence type="ECO:0000313" key="2">
    <source>
        <dbReference type="EMBL" id="KAK3249441.1"/>
    </source>
</evidence>
<dbReference type="PANTHER" id="PTHR11319:SF35">
    <property type="entry name" value="OUTER MEMBRANE PROTEIN PMPC-RELATED"/>
    <property type="match status" value="1"/>
</dbReference>
<evidence type="ECO:0000256" key="1">
    <source>
        <dbReference type="SAM" id="MobiDB-lite"/>
    </source>
</evidence>
<dbReference type="Proteomes" id="UP001190700">
    <property type="component" value="Unassembled WGS sequence"/>
</dbReference>
<dbReference type="InterPro" id="IPR006626">
    <property type="entry name" value="PbH1"/>
</dbReference>
<dbReference type="InterPro" id="IPR011050">
    <property type="entry name" value="Pectin_lyase_fold/virulence"/>
</dbReference>
<feature type="compositionally biased region" description="Polar residues" evidence="1">
    <location>
        <begin position="49"/>
        <end position="65"/>
    </location>
</feature>
<dbReference type="SUPFAM" id="SSF51126">
    <property type="entry name" value="Pectin lyase-like"/>
    <property type="match status" value="4"/>
</dbReference>